<sequence>MPDVSLSGRALVAGSAQGELLHADLGLSFCGGAELHVGCAARTARSGTARRIARPTVRLAHPSFMGTTSCLTYR</sequence>
<name>A0A2W5CYB0_9PSED</name>
<evidence type="ECO:0000313" key="2">
    <source>
        <dbReference type="Proteomes" id="UP000249198"/>
    </source>
</evidence>
<protein>
    <submittedName>
        <fullName evidence="1">Uncharacterized protein</fullName>
    </submittedName>
</protein>
<evidence type="ECO:0000313" key="1">
    <source>
        <dbReference type="EMBL" id="PZP23123.1"/>
    </source>
</evidence>
<dbReference type="EMBL" id="QFOH01000015">
    <property type="protein sequence ID" value="PZP23123.1"/>
    <property type="molecule type" value="Genomic_DNA"/>
</dbReference>
<dbReference type="AlphaFoldDB" id="A0A2W5CYB0"/>
<organism evidence="1 2">
    <name type="scientific">Pseudomonas kuykendallii</name>
    <dbReference type="NCBI Taxonomy" id="1007099"/>
    <lineage>
        <taxon>Bacteria</taxon>
        <taxon>Pseudomonadati</taxon>
        <taxon>Pseudomonadota</taxon>
        <taxon>Gammaproteobacteria</taxon>
        <taxon>Pseudomonadales</taxon>
        <taxon>Pseudomonadaceae</taxon>
        <taxon>Pseudomonas</taxon>
    </lineage>
</organism>
<reference evidence="1 2" key="1">
    <citation type="submission" date="2017-08" db="EMBL/GenBank/DDBJ databases">
        <title>Infants hospitalized years apart are colonized by the same room-sourced microbial strains.</title>
        <authorList>
            <person name="Brooks B."/>
            <person name="Olm M.R."/>
            <person name="Firek B.A."/>
            <person name="Baker R."/>
            <person name="Thomas B.C."/>
            <person name="Morowitz M.J."/>
            <person name="Banfield J.F."/>
        </authorList>
    </citation>
    <scope>NUCLEOTIDE SEQUENCE [LARGE SCALE GENOMIC DNA]</scope>
    <source>
        <strain evidence="1">S2_009_000_R2_77</strain>
    </source>
</reference>
<dbReference type="Proteomes" id="UP000249198">
    <property type="component" value="Unassembled WGS sequence"/>
</dbReference>
<gene>
    <name evidence="1" type="ORF">DI599_13625</name>
</gene>
<comment type="caution">
    <text evidence="1">The sequence shown here is derived from an EMBL/GenBank/DDBJ whole genome shotgun (WGS) entry which is preliminary data.</text>
</comment>
<proteinExistence type="predicted"/>
<accession>A0A2W5CYB0</accession>